<dbReference type="RefSeq" id="WP_170206100.1">
    <property type="nucleotide sequence ID" value="NZ_BAAAYS010000016.1"/>
</dbReference>
<comment type="similarity">
    <text evidence="1">Belongs to the peptidase S16 family.</text>
</comment>
<keyword evidence="1" id="KW-0720">Serine protease</keyword>
<dbReference type="InterPro" id="IPR001478">
    <property type="entry name" value="PDZ"/>
</dbReference>
<evidence type="ECO:0000259" key="4">
    <source>
        <dbReference type="PROSITE" id="PS51786"/>
    </source>
</evidence>
<evidence type="ECO:0000313" key="5">
    <source>
        <dbReference type="EMBL" id="TQM61036.1"/>
    </source>
</evidence>
<dbReference type="GO" id="GO:0004176">
    <property type="term" value="F:ATP-dependent peptidase activity"/>
    <property type="evidence" value="ECO:0007669"/>
    <property type="project" value="UniProtKB-UniRule"/>
</dbReference>
<dbReference type="Gene3D" id="2.30.42.10">
    <property type="match status" value="1"/>
</dbReference>
<dbReference type="Gene3D" id="3.30.230.10">
    <property type="match status" value="1"/>
</dbReference>
<feature type="domain" description="Lon proteolytic" evidence="4">
    <location>
        <begin position="269"/>
        <end position="366"/>
    </location>
</feature>
<evidence type="ECO:0000256" key="1">
    <source>
        <dbReference type="PROSITE-ProRule" id="PRU01122"/>
    </source>
</evidence>
<evidence type="ECO:0000313" key="6">
    <source>
        <dbReference type="Proteomes" id="UP000318331"/>
    </source>
</evidence>
<dbReference type="PANTHER" id="PTHR10046">
    <property type="entry name" value="ATP DEPENDENT LON PROTEASE FAMILY MEMBER"/>
    <property type="match status" value="1"/>
</dbReference>
<reference evidence="5 6" key="1">
    <citation type="submission" date="2019-06" db="EMBL/GenBank/DDBJ databases">
        <title>Sequencing the genomes of 1000 actinobacteria strains.</title>
        <authorList>
            <person name="Klenk H.-P."/>
        </authorList>
    </citation>
    <scope>NUCLEOTIDE SEQUENCE [LARGE SCALE GENOMIC DNA]</scope>
    <source>
        <strain evidence="5 6">DSM 18031</strain>
    </source>
</reference>
<name>A0A543HRR1_9MICO</name>
<dbReference type="InterPro" id="IPR027065">
    <property type="entry name" value="Lon_Prtase"/>
</dbReference>
<dbReference type="SUPFAM" id="SSF50156">
    <property type="entry name" value="PDZ domain-like"/>
    <property type="match status" value="1"/>
</dbReference>
<gene>
    <name evidence="5" type="ORF">FB466_1963</name>
</gene>
<comment type="caution">
    <text evidence="5">The sequence shown here is derived from an EMBL/GenBank/DDBJ whole genome shotgun (WGS) entry which is preliminary data.</text>
</comment>
<keyword evidence="1" id="KW-0378">Hydrolase</keyword>
<dbReference type="EMBL" id="VFPN01000003">
    <property type="protein sequence ID" value="TQM61036.1"/>
    <property type="molecule type" value="Genomic_DNA"/>
</dbReference>
<keyword evidence="6" id="KW-1185">Reference proteome</keyword>
<dbReference type="GO" id="GO:0004252">
    <property type="term" value="F:serine-type endopeptidase activity"/>
    <property type="evidence" value="ECO:0007669"/>
    <property type="project" value="UniProtKB-UniRule"/>
</dbReference>
<dbReference type="GO" id="GO:0030163">
    <property type="term" value="P:protein catabolic process"/>
    <property type="evidence" value="ECO:0007669"/>
    <property type="project" value="InterPro"/>
</dbReference>
<feature type="active site" evidence="1">
    <location>
        <position position="273"/>
    </location>
</feature>
<keyword evidence="3" id="KW-0812">Transmembrane</keyword>
<organism evidence="5 6">
    <name type="scientific">Klugiella xanthotipulae</name>
    <dbReference type="NCBI Taxonomy" id="244735"/>
    <lineage>
        <taxon>Bacteria</taxon>
        <taxon>Bacillati</taxon>
        <taxon>Actinomycetota</taxon>
        <taxon>Actinomycetes</taxon>
        <taxon>Micrococcales</taxon>
        <taxon>Microbacteriaceae</taxon>
        <taxon>Klugiella</taxon>
    </lineage>
</organism>
<dbReference type="InterPro" id="IPR014721">
    <property type="entry name" value="Ribsml_uS5_D2-typ_fold_subgr"/>
</dbReference>
<dbReference type="Pfam" id="PF13180">
    <property type="entry name" value="PDZ_2"/>
    <property type="match status" value="1"/>
</dbReference>
<dbReference type="AlphaFoldDB" id="A0A543HRR1"/>
<dbReference type="Pfam" id="PF05362">
    <property type="entry name" value="Lon_C"/>
    <property type="match status" value="1"/>
</dbReference>
<dbReference type="PROSITE" id="PS51786">
    <property type="entry name" value="LON_PROTEOLYTIC"/>
    <property type="match status" value="1"/>
</dbReference>
<sequence>MSTVNLSDVNGSEGRDIPRSAPRISRKRVVTTGSALVAVVAIGVLLLVPTGYVIEQPGPVYDTLGAVTVEDKEVPMIEISGTPSYDTTGSLNLLTVSTVGTPEYPASIFGVASAWFDRTKVVLPLEALFPPSVTAEERTEQNRVQMVDSQQTAIAAALTEMGTPFDTTLTVTAVTDESPAVGVFEKDDIVTSVDGQPVHDLVDLRGKIAAHGVDSPATVGILRDGTATEVKITPVIVTASDGTEVAVMGISVVVSYTFPIDVTVQLDRVGGPSAGMMFALGIIDKTTPDNLTGGFDIAGTGTISASGAVGAIGGVRQKAFAAAAAGATIFLLPTANCGELGEGIPDSMEIYPVETLADSLHVLDTVTSGGDVESLPRCEIG</sequence>
<protein>
    <recommendedName>
        <fullName evidence="1">endopeptidase La</fullName>
        <ecNumber evidence="1">3.4.21.53</ecNumber>
    </recommendedName>
</protein>
<dbReference type="SUPFAM" id="SSF54211">
    <property type="entry name" value="Ribosomal protein S5 domain 2-like"/>
    <property type="match status" value="1"/>
</dbReference>
<feature type="compositionally biased region" description="Polar residues" evidence="2">
    <location>
        <begin position="1"/>
        <end position="10"/>
    </location>
</feature>
<dbReference type="GO" id="GO:0005524">
    <property type="term" value="F:ATP binding"/>
    <property type="evidence" value="ECO:0007669"/>
    <property type="project" value="InterPro"/>
</dbReference>
<feature type="transmembrane region" description="Helical" evidence="3">
    <location>
        <begin position="29"/>
        <end position="54"/>
    </location>
</feature>
<dbReference type="InterPro" id="IPR008269">
    <property type="entry name" value="Lon_proteolytic"/>
</dbReference>
<dbReference type="GO" id="GO:0006508">
    <property type="term" value="P:proteolysis"/>
    <property type="evidence" value="ECO:0007669"/>
    <property type="project" value="UniProtKB-KW"/>
</dbReference>
<keyword evidence="3" id="KW-0472">Membrane</keyword>
<feature type="active site" evidence="1">
    <location>
        <position position="318"/>
    </location>
</feature>
<feature type="region of interest" description="Disordered" evidence="2">
    <location>
        <begin position="1"/>
        <end position="20"/>
    </location>
</feature>
<proteinExistence type="inferred from homology"/>
<keyword evidence="3" id="KW-1133">Transmembrane helix</keyword>
<evidence type="ECO:0000256" key="3">
    <source>
        <dbReference type="SAM" id="Phobius"/>
    </source>
</evidence>
<comment type="catalytic activity">
    <reaction evidence="1">
        <text>Hydrolysis of proteins in presence of ATP.</text>
        <dbReference type="EC" id="3.4.21.53"/>
    </reaction>
</comment>
<dbReference type="InterPro" id="IPR036034">
    <property type="entry name" value="PDZ_sf"/>
</dbReference>
<dbReference type="EC" id="3.4.21.53" evidence="1"/>
<keyword evidence="1" id="KW-0645">Protease</keyword>
<dbReference type="Proteomes" id="UP000318331">
    <property type="component" value="Unassembled WGS sequence"/>
</dbReference>
<accession>A0A543HRR1</accession>
<evidence type="ECO:0000256" key="2">
    <source>
        <dbReference type="SAM" id="MobiDB-lite"/>
    </source>
</evidence>
<dbReference type="InterPro" id="IPR020568">
    <property type="entry name" value="Ribosomal_Su5_D2-typ_SF"/>
</dbReference>